<proteinExistence type="predicted"/>
<sequence length="270" mass="30128">MIDLPEGASIIILIDADNIGSSQEIEQILKKLRFHRGLVIKRAYGDWFAEQLKGWKPMLTEYEIEPIHSLPTPTSGKNATDIKLVIDAMDLLHTHKIDYFCIVSSDRDFAPLVRRIKQSGQTVIGIGRQNSASILKNAYHQFINLDQLANCSISTTSQPTLQLISGNTNNSSTNTAKQTNSKTFTKELLEITQAAYKNVASSGGWVTVGQLEAQLNLLCQQKLKQSFSCKLFGCNSLVKLVNKVEVFEWDSKQADKTNTKNKKLRLKQAA</sequence>
<dbReference type="PANTHER" id="PTHR35811">
    <property type="entry name" value="SLR1870 PROTEIN"/>
    <property type="match status" value="1"/>
</dbReference>
<dbReference type="EMBL" id="NTFS01000014">
    <property type="protein sequence ID" value="PAX60313.1"/>
    <property type="molecule type" value="Genomic_DNA"/>
</dbReference>
<dbReference type="InterPro" id="IPR041966">
    <property type="entry name" value="LOTUS-like"/>
</dbReference>
<dbReference type="Gene3D" id="3.40.50.1010">
    <property type="entry name" value="5'-nuclease"/>
    <property type="match status" value="1"/>
</dbReference>
<dbReference type="Gene3D" id="3.30.420.610">
    <property type="entry name" value="LOTUS domain-like"/>
    <property type="match status" value="1"/>
</dbReference>
<dbReference type="Pfam" id="PF01936">
    <property type="entry name" value="NYN"/>
    <property type="match status" value="1"/>
</dbReference>
<evidence type="ECO:0000259" key="1">
    <source>
        <dbReference type="Pfam" id="PF01936"/>
    </source>
</evidence>
<protein>
    <recommendedName>
        <fullName evidence="1">NYN domain-containing protein</fullName>
    </recommendedName>
</protein>
<accession>A0A2A2TPE7</accession>
<comment type="caution">
    <text evidence="2">The sequence shown here is derived from an EMBL/GenBank/DDBJ whole genome shotgun (WGS) entry which is preliminary data.</text>
</comment>
<organism evidence="2 3">
    <name type="scientific">Brunnivagina elsteri CCALA 953</name>
    <dbReference type="NCBI Taxonomy" id="987040"/>
    <lineage>
        <taxon>Bacteria</taxon>
        <taxon>Bacillati</taxon>
        <taxon>Cyanobacteriota</taxon>
        <taxon>Cyanophyceae</taxon>
        <taxon>Nostocales</taxon>
        <taxon>Calotrichaceae</taxon>
        <taxon>Brunnivagina</taxon>
    </lineage>
</organism>
<dbReference type="InterPro" id="IPR021139">
    <property type="entry name" value="NYN"/>
</dbReference>
<dbReference type="OrthoDB" id="427042at2"/>
<dbReference type="GO" id="GO:0004540">
    <property type="term" value="F:RNA nuclease activity"/>
    <property type="evidence" value="ECO:0007669"/>
    <property type="project" value="InterPro"/>
</dbReference>
<name>A0A2A2TPE7_9CYAN</name>
<dbReference type="AlphaFoldDB" id="A0A2A2TPE7"/>
<feature type="domain" description="NYN" evidence="1">
    <location>
        <begin position="10"/>
        <end position="146"/>
    </location>
</feature>
<gene>
    <name evidence="2" type="ORF">CK510_02395</name>
</gene>
<reference evidence="2 3" key="1">
    <citation type="submission" date="2017-08" db="EMBL/GenBank/DDBJ databases">
        <title>Draft genome sequence of filamentous cyanobacterium Calothrix elsteri CCALA 953.</title>
        <authorList>
            <person name="Gagunashvili A.N."/>
            <person name="Elster J."/>
            <person name="Andresson O.S."/>
        </authorList>
    </citation>
    <scope>NUCLEOTIDE SEQUENCE [LARGE SCALE GENOMIC DNA]</scope>
    <source>
        <strain evidence="2 3">CCALA 953</strain>
    </source>
</reference>
<dbReference type="RefSeq" id="WP_095720167.1">
    <property type="nucleotide sequence ID" value="NZ_NTFS01000014.1"/>
</dbReference>
<evidence type="ECO:0000313" key="3">
    <source>
        <dbReference type="Proteomes" id="UP000218238"/>
    </source>
</evidence>
<dbReference type="Proteomes" id="UP000218238">
    <property type="component" value="Unassembled WGS sequence"/>
</dbReference>
<keyword evidence="3" id="KW-1185">Reference proteome</keyword>
<evidence type="ECO:0000313" key="2">
    <source>
        <dbReference type="EMBL" id="PAX60313.1"/>
    </source>
</evidence>
<dbReference type="PANTHER" id="PTHR35811:SF1">
    <property type="entry name" value="HTH OST-TYPE DOMAIN-CONTAINING PROTEIN"/>
    <property type="match status" value="1"/>
</dbReference>
<dbReference type="CDD" id="cd11297">
    <property type="entry name" value="PIN_LabA-like_N_1"/>
    <property type="match status" value="1"/>
</dbReference>